<keyword evidence="2" id="KW-1003">Cell membrane</keyword>
<dbReference type="GO" id="GO:0002040">
    <property type="term" value="P:sprouting angiogenesis"/>
    <property type="evidence" value="ECO:0007669"/>
    <property type="project" value="Ensembl"/>
</dbReference>
<feature type="disulfide bond" evidence="10">
    <location>
        <begin position="181"/>
        <end position="188"/>
    </location>
</feature>
<dbReference type="PROSITE" id="PS00237">
    <property type="entry name" value="G_PROTEIN_RECEP_F1_1"/>
    <property type="match status" value="1"/>
</dbReference>
<evidence type="ECO:0000256" key="9">
    <source>
        <dbReference type="ARBA" id="ARBA00023224"/>
    </source>
</evidence>
<feature type="transmembrane region" description="Helical" evidence="13">
    <location>
        <begin position="294"/>
        <end position="313"/>
    </location>
</feature>
<name>A0A3Q2YFM0_HIPCM</name>
<dbReference type="GO" id="GO:0016525">
    <property type="term" value="P:negative regulation of angiogenesis"/>
    <property type="evidence" value="ECO:0007669"/>
    <property type="project" value="Ensembl"/>
</dbReference>
<keyword evidence="7 11" id="KW-0675">Receptor</keyword>
<evidence type="ECO:0000256" key="3">
    <source>
        <dbReference type="ARBA" id="ARBA00022692"/>
    </source>
</evidence>
<dbReference type="AlphaFoldDB" id="A0A3Q2YFM0"/>
<feature type="disulfide bond" evidence="10">
    <location>
        <begin position="281"/>
        <end position="286"/>
    </location>
</feature>
<reference evidence="15" key="1">
    <citation type="submission" date="2025-08" db="UniProtKB">
        <authorList>
            <consortium name="Ensembl"/>
        </authorList>
    </citation>
    <scope>IDENTIFICATION</scope>
</reference>
<organism evidence="15 16">
    <name type="scientific">Hippocampus comes</name>
    <name type="common">Tiger tail seahorse</name>
    <dbReference type="NCBI Taxonomy" id="109280"/>
    <lineage>
        <taxon>Eukaryota</taxon>
        <taxon>Metazoa</taxon>
        <taxon>Chordata</taxon>
        <taxon>Craniata</taxon>
        <taxon>Vertebrata</taxon>
        <taxon>Euteleostomi</taxon>
        <taxon>Actinopterygii</taxon>
        <taxon>Neopterygii</taxon>
        <taxon>Teleostei</taxon>
        <taxon>Neoteleostei</taxon>
        <taxon>Acanthomorphata</taxon>
        <taxon>Syngnathiaria</taxon>
        <taxon>Syngnathiformes</taxon>
        <taxon>Syngnathoidei</taxon>
        <taxon>Syngnathidae</taxon>
        <taxon>Hippocampus</taxon>
    </lineage>
</organism>
<comment type="similarity">
    <text evidence="11">Belongs to the G-protein coupled receptor 1 family.</text>
</comment>
<evidence type="ECO:0000256" key="5">
    <source>
        <dbReference type="ARBA" id="ARBA00023040"/>
    </source>
</evidence>
<keyword evidence="9 11" id="KW-0807">Transducer</keyword>
<evidence type="ECO:0000313" key="15">
    <source>
        <dbReference type="Ensembl" id="ENSHCOP00000016934.1"/>
    </source>
</evidence>
<dbReference type="PRINTS" id="PR00642">
    <property type="entry name" value="EDG1RECEPTOR"/>
</dbReference>
<feature type="region of interest" description="Disordered" evidence="12">
    <location>
        <begin position="329"/>
        <end position="362"/>
    </location>
</feature>
<dbReference type="PANTHER" id="PTHR22750">
    <property type="entry name" value="G-PROTEIN COUPLED RECEPTOR"/>
    <property type="match status" value="1"/>
</dbReference>
<evidence type="ECO:0000256" key="6">
    <source>
        <dbReference type="ARBA" id="ARBA00023136"/>
    </source>
</evidence>
<dbReference type="GO" id="GO:0005886">
    <property type="term" value="C:plasma membrane"/>
    <property type="evidence" value="ECO:0007669"/>
    <property type="project" value="UniProtKB-SubCell"/>
</dbReference>
<proteinExistence type="inferred from homology"/>
<evidence type="ECO:0000256" key="2">
    <source>
        <dbReference type="ARBA" id="ARBA00022475"/>
    </source>
</evidence>
<reference evidence="15" key="2">
    <citation type="submission" date="2025-09" db="UniProtKB">
        <authorList>
            <consortium name="Ensembl"/>
        </authorList>
    </citation>
    <scope>IDENTIFICATION</scope>
</reference>
<evidence type="ECO:0000259" key="14">
    <source>
        <dbReference type="PROSITE" id="PS50262"/>
    </source>
</evidence>
<feature type="transmembrane region" description="Helical" evidence="13">
    <location>
        <begin position="47"/>
        <end position="68"/>
    </location>
</feature>
<dbReference type="GO" id="GO:0038036">
    <property type="term" value="F:sphingosine-1-phosphate receptor activity"/>
    <property type="evidence" value="ECO:0007669"/>
    <property type="project" value="InterPro"/>
</dbReference>
<feature type="transmembrane region" description="Helical" evidence="13">
    <location>
        <begin position="252"/>
        <end position="274"/>
    </location>
</feature>
<dbReference type="SMART" id="SM01381">
    <property type="entry name" value="7TM_GPCR_Srsx"/>
    <property type="match status" value="1"/>
</dbReference>
<keyword evidence="3 11" id="KW-0812">Transmembrane</keyword>
<keyword evidence="6 13" id="KW-0472">Membrane</keyword>
<accession>A0A3Q2YFM0</accession>
<keyword evidence="5 11" id="KW-0297">G-protein coupled receptor</keyword>
<keyword evidence="16" id="KW-1185">Reference proteome</keyword>
<evidence type="ECO:0000256" key="13">
    <source>
        <dbReference type="SAM" id="Phobius"/>
    </source>
</evidence>
<dbReference type="InterPro" id="IPR000276">
    <property type="entry name" value="GPCR_Rhodpsn"/>
</dbReference>
<dbReference type="InterPro" id="IPR017452">
    <property type="entry name" value="GPCR_Rhodpsn_7TM"/>
</dbReference>
<dbReference type="GO" id="GO:0007507">
    <property type="term" value="P:heart development"/>
    <property type="evidence" value="ECO:0007669"/>
    <property type="project" value="Ensembl"/>
</dbReference>
<evidence type="ECO:0000256" key="11">
    <source>
        <dbReference type="RuleBase" id="RU000688"/>
    </source>
</evidence>
<dbReference type="Pfam" id="PF00001">
    <property type="entry name" value="7tm_1"/>
    <property type="match status" value="1"/>
</dbReference>
<dbReference type="GO" id="GO:0042074">
    <property type="term" value="P:cell migration involved in gastrulation"/>
    <property type="evidence" value="ECO:0007669"/>
    <property type="project" value="Ensembl"/>
</dbReference>
<feature type="transmembrane region" description="Helical" evidence="13">
    <location>
        <begin position="121"/>
        <end position="137"/>
    </location>
</feature>
<evidence type="ECO:0000256" key="4">
    <source>
        <dbReference type="ARBA" id="ARBA00022989"/>
    </source>
</evidence>
<dbReference type="PRINTS" id="PR01523">
    <property type="entry name" value="S1PRECEPTOR"/>
</dbReference>
<feature type="transmembrane region" description="Helical" evidence="13">
    <location>
        <begin position="157"/>
        <end position="179"/>
    </location>
</feature>
<dbReference type="SUPFAM" id="SSF81321">
    <property type="entry name" value="Family A G protein-coupled receptor-like"/>
    <property type="match status" value="1"/>
</dbReference>
<comment type="subcellular location">
    <subcellularLocation>
        <location evidence="1">Cell membrane</location>
        <topology evidence="1">Multi-pass membrane protein</topology>
    </subcellularLocation>
</comment>
<dbReference type="PROSITE" id="PS50262">
    <property type="entry name" value="G_PROTEIN_RECEP_F1_2"/>
    <property type="match status" value="1"/>
</dbReference>
<evidence type="ECO:0000256" key="8">
    <source>
        <dbReference type="ARBA" id="ARBA00023180"/>
    </source>
</evidence>
<evidence type="ECO:0000256" key="7">
    <source>
        <dbReference type="ARBA" id="ARBA00023170"/>
    </source>
</evidence>
<dbReference type="GeneTree" id="ENSGT01050000244887"/>
<evidence type="ECO:0000313" key="16">
    <source>
        <dbReference type="Proteomes" id="UP000264820"/>
    </source>
</evidence>
<dbReference type="GO" id="GO:0060312">
    <property type="term" value="P:regulation of blood vessel remodeling"/>
    <property type="evidence" value="ECO:0007669"/>
    <property type="project" value="Ensembl"/>
</dbReference>
<feature type="transmembrane region" description="Helical" evidence="13">
    <location>
        <begin position="199"/>
        <end position="225"/>
    </location>
</feature>
<dbReference type="GO" id="GO:0030335">
    <property type="term" value="P:positive regulation of cell migration"/>
    <property type="evidence" value="ECO:0007669"/>
    <property type="project" value="Ensembl"/>
</dbReference>
<evidence type="ECO:0000256" key="1">
    <source>
        <dbReference type="ARBA" id="ARBA00004651"/>
    </source>
</evidence>
<evidence type="ECO:0000256" key="12">
    <source>
        <dbReference type="SAM" id="MobiDB-lite"/>
    </source>
</evidence>
<evidence type="ECO:0000256" key="10">
    <source>
        <dbReference type="PIRSR" id="PIRSR604061-50"/>
    </source>
</evidence>
<dbReference type="Gene3D" id="1.20.1070.10">
    <property type="entry name" value="Rhodopsin 7-helix transmembrane proteins"/>
    <property type="match status" value="1"/>
</dbReference>
<feature type="domain" description="G-protein coupled receptors family 1 profile" evidence="14">
    <location>
        <begin position="59"/>
        <end position="310"/>
    </location>
</feature>
<dbReference type="InterPro" id="IPR004061">
    <property type="entry name" value="S1P_rcpt"/>
</dbReference>
<dbReference type="FunFam" id="1.20.1070.10:FF:000098">
    <property type="entry name" value="Sphingosine 1-phosphate receptor 1"/>
    <property type="match status" value="1"/>
</dbReference>
<feature type="transmembrane region" description="Helical" evidence="13">
    <location>
        <begin position="80"/>
        <end position="101"/>
    </location>
</feature>
<keyword evidence="8" id="KW-0325">Glycoprotein</keyword>
<dbReference type="GO" id="GO:0008078">
    <property type="term" value="P:mesodermal cell migration"/>
    <property type="evidence" value="ECO:0007669"/>
    <property type="project" value="Ensembl"/>
</dbReference>
<dbReference type="PRINTS" id="PR00237">
    <property type="entry name" value="GPCRRHODOPSN"/>
</dbReference>
<keyword evidence="10" id="KW-1015">Disulfide bond</keyword>
<dbReference type="Proteomes" id="UP000264820">
    <property type="component" value="Unplaced"/>
</dbReference>
<protein>
    <submittedName>
        <fullName evidence="15">Sphingosine-1-phosphate receptor 1</fullName>
    </submittedName>
</protein>
<keyword evidence="4 13" id="KW-1133">Transmembrane helix</keyword>
<dbReference type="OMA" id="LSCCKCP"/>
<dbReference type="Ensembl" id="ENSHCOT00000025179.1">
    <property type="protein sequence ID" value="ENSHCOP00000016934.1"/>
    <property type="gene ID" value="ENSHCOG00000020744.1"/>
</dbReference>
<sequence length="373" mass="41087">MSALECKEDPREALPPRFAPPARRHYNYTGKLRRRDDGASALKADSAVFLGVCCLIVLENLLVLATIWRTKKFHRPMFYFLGNLALSDLLAGAAYAANILLSGANTYRLTPTQWFLREGSVFVALAASVFSLLAIAVERHLTMLKMKVGDGGRAGRVFPLLSAVWMVAALLGGLPLMGWNCIGRLERCSTVLPLYHKTYILFCTSVFSVILMAIVALYARIYALVRGRSRRLLSRGPPAGAGAAKSCERSMALLRTVVVVLSCFIACWAPLFVLLLLDAGCRAHGCAVLYRAEWFLALAVLNSATNPLIYTLTSDEMRRAFLQMLADRGGRGRSSSRRSLASQKRHSAAARADRDRAVTTTKRHVKRFARATC</sequence>